<dbReference type="Pfam" id="PF13356">
    <property type="entry name" value="Arm-DNA-bind_3"/>
    <property type="match status" value="1"/>
</dbReference>
<dbReference type="STRING" id="1454004.AW11_01081"/>
<dbReference type="GO" id="GO:0003677">
    <property type="term" value="F:DNA binding"/>
    <property type="evidence" value="ECO:0007669"/>
    <property type="project" value="UniProtKB-UniRule"/>
</dbReference>
<evidence type="ECO:0000313" key="8">
    <source>
        <dbReference type="EMBL" id="EXI90048.1"/>
    </source>
</evidence>
<dbReference type="SUPFAM" id="SSF56349">
    <property type="entry name" value="DNA breaking-rejoining enzymes"/>
    <property type="match status" value="1"/>
</dbReference>
<dbReference type="InterPro" id="IPR050808">
    <property type="entry name" value="Phage_Integrase"/>
</dbReference>
<feature type="domain" description="Tyr recombinase" evidence="6">
    <location>
        <begin position="228"/>
        <end position="400"/>
    </location>
</feature>
<dbReference type="Gene3D" id="1.10.150.130">
    <property type="match status" value="1"/>
</dbReference>
<dbReference type="Gene3D" id="1.10.443.10">
    <property type="entry name" value="Intergrase catalytic core"/>
    <property type="match status" value="1"/>
</dbReference>
<proteinExistence type="inferred from homology"/>
<evidence type="ECO:0000313" key="9">
    <source>
        <dbReference type="Proteomes" id="UP000022141"/>
    </source>
</evidence>
<gene>
    <name evidence="8" type="primary">intA_1</name>
    <name evidence="8" type="ORF">AW11_01081</name>
</gene>
<comment type="caution">
    <text evidence="8">The sequence shown here is derived from an EMBL/GenBank/DDBJ whole genome shotgun (WGS) entry which is preliminary data.</text>
</comment>
<accession>A0A011P551</accession>
<dbReference type="InterPro" id="IPR002104">
    <property type="entry name" value="Integrase_catalytic"/>
</dbReference>
<dbReference type="GO" id="GO:0006310">
    <property type="term" value="P:DNA recombination"/>
    <property type="evidence" value="ECO:0007669"/>
    <property type="project" value="UniProtKB-KW"/>
</dbReference>
<keyword evidence="9" id="KW-1185">Reference proteome</keyword>
<dbReference type="InterPro" id="IPR025166">
    <property type="entry name" value="Integrase_DNA_bind_dom"/>
</dbReference>
<sequence length="422" mass="46204">MSNEQTNEATAKRSHAPFQLQPVKLKTLGEGWHRDGGGLYLFVRGASRGWVFRYTGPDGKRRNMGLGGFPAVSLATARKAAAKLQEQVKNPLDGKDPIADKQATRLRARLEKAKLTTFAQAAAAYIKAKSPEWSNVKHVQQWENTLATYAFPILGELPVAAVDTALIQKVLAPIWTAKTETASRVRGRIESVLDWATTSGYRQGDNPARWRGHLENLLAAPKKVRAVEHHAALPFAQMAGFIAALRQREGFGARALELAVLTAARSGEIRGATWDEFDLPGACWTIPAGRMKAKIEHRVPLSGAAMALLNTLPRIAGADLVFPSTKGSPLSDATLGAVIKRMGYDVTAHGFRSSFRDWAGEVATGHARETIEHALAHQLKDKAEAAYARGTMFDKRRALMEDWARYCQRGEEPKVLELVKSA</sequence>
<dbReference type="PANTHER" id="PTHR30629">
    <property type="entry name" value="PROPHAGE INTEGRASE"/>
    <property type="match status" value="1"/>
</dbReference>
<evidence type="ECO:0000256" key="3">
    <source>
        <dbReference type="ARBA" id="ARBA00023125"/>
    </source>
</evidence>
<protein>
    <submittedName>
        <fullName evidence="8">Prophage CP4-57 integrase</fullName>
    </submittedName>
</protein>
<dbReference type="InterPro" id="IPR013762">
    <property type="entry name" value="Integrase-like_cat_sf"/>
</dbReference>
<dbReference type="InterPro" id="IPR038488">
    <property type="entry name" value="Integrase_DNA-bd_sf"/>
</dbReference>
<dbReference type="PANTHER" id="PTHR30629:SF2">
    <property type="entry name" value="PROPHAGE INTEGRASE INTS-RELATED"/>
    <property type="match status" value="1"/>
</dbReference>
<dbReference type="PROSITE" id="PS51898">
    <property type="entry name" value="TYR_RECOMBINASE"/>
    <property type="match status" value="1"/>
</dbReference>
<dbReference type="InterPro" id="IPR044068">
    <property type="entry name" value="CB"/>
</dbReference>
<keyword evidence="4" id="KW-0233">DNA recombination</keyword>
<dbReference type="Pfam" id="PF22022">
    <property type="entry name" value="Phage_int_M"/>
    <property type="match status" value="1"/>
</dbReference>
<organism evidence="8 9">
    <name type="scientific">Accumulibacter regalis</name>
    <dbReference type="NCBI Taxonomy" id="522306"/>
    <lineage>
        <taxon>Bacteria</taxon>
        <taxon>Pseudomonadati</taxon>
        <taxon>Pseudomonadota</taxon>
        <taxon>Betaproteobacteria</taxon>
        <taxon>Candidatus Accumulibacter</taxon>
    </lineage>
</organism>
<feature type="domain" description="Core-binding (CB)" evidence="7">
    <location>
        <begin position="116"/>
        <end position="197"/>
    </location>
</feature>
<evidence type="ECO:0000256" key="4">
    <source>
        <dbReference type="ARBA" id="ARBA00023172"/>
    </source>
</evidence>
<keyword evidence="2" id="KW-0229">DNA integration</keyword>
<dbReference type="InterPro" id="IPR053876">
    <property type="entry name" value="Phage_int_M"/>
</dbReference>
<dbReference type="GO" id="GO:0015074">
    <property type="term" value="P:DNA integration"/>
    <property type="evidence" value="ECO:0007669"/>
    <property type="project" value="UniProtKB-KW"/>
</dbReference>
<dbReference type="Proteomes" id="UP000022141">
    <property type="component" value="Unassembled WGS sequence"/>
</dbReference>
<evidence type="ECO:0000259" key="6">
    <source>
        <dbReference type="PROSITE" id="PS51898"/>
    </source>
</evidence>
<dbReference type="PATRIC" id="fig|1454004.3.peg.1137"/>
<dbReference type="Pfam" id="PF00589">
    <property type="entry name" value="Phage_integrase"/>
    <property type="match status" value="1"/>
</dbReference>
<evidence type="ECO:0000256" key="2">
    <source>
        <dbReference type="ARBA" id="ARBA00022908"/>
    </source>
</evidence>
<name>A0A011P551_ACCRE</name>
<keyword evidence="3 5" id="KW-0238">DNA-binding</keyword>
<reference evidence="8" key="1">
    <citation type="submission" date="2014-02" db="EMBL/GenBank/DDBJ databases">
        <title>Expanding our view of genomic diversity in Candidatus Accumulibacter clades.</title>
        <authorList>
            <person name="Skennerton C.T."/>
            <person name="Barr J.J."/>
            <person name="Slater F.R."/>
            <person name="Bond P.L."/>
            <person name="Tyson G.W."/>
        </authorList>
    </citation>
    <scope>NUCLEOTIDE SEQUENCE [LARGE SCALE GENOMIC DNA]</scope>
</reference>
<evidence type="ECO:0000256" key="5">
    <source>
        <dbReference type="PROSITE-ProRule" id="PRU01248"/>
    </source>
</evidence>
<dbReference type="eggNOG" id="COG0582">
    <property type="taxonomic scope" value="Bacteria"/>
</dbReference>
<dbReference type="Gene3D" id="3.30.160.390">
    <property type="entry name" value="Integrase, DNA-binding domain"/>
    <property type="match status" value="1"/>
</dbReference>
<dbReference type="AlphaFoldDB" id="A0A011P551"/>
<evidence type="ECO:0000256" key="1">
    <source>
        <dbReference type="ARBA" id="ARBA00008857"/>
    </source>
</evidence>
<comment type="similarity">
    <text evidence="1">Belongs to the 'phage' integrase family.</text>
</comment>
<dbReference type="InterPro" id="IPR011010">
    <property type="entry name" value="DNA_brk_join_enz"/>
</dbReference>
<dbReference type="EMBL" id="JEMY01000010">
    <property type="protein sequence ID" value="EXI90048.1"/>
    <property type="molecule type" value="Genomic_DNA"/>
</dbReference>
<dbReference type="CDD" id="cd00801">
    <property type="entry name" value="INT_P4_C"/>
    <property type="match status" value="1"/>
</dbReference>
<evidence type="ECO:0000259" key="7">
    <source>
        <dbReference type="PROSITE" id="PS51900"/>
    </source>
</evidence>
<dbReference type="PROSITE" id="PS51900">
    <property type="entry name" value="CB"/>
    <property type="match status" value="1"/>
</dbReference>
<dbReference type="InterPro" id="IPR010998">
    <property type="entry name" value="Integrase_recombinase_N"/>
</dbReference>